<protein>
    <submittedName>
        <fullName evidence="2">Uncharacterized protein</fullName>
    </submittedName>
</protein>
<evidence type="ECO:0000313" key="2">
    <source>
        <dbReference type="EMBL" id="UGS41882.1"/>
    </source>
</evidence>
<organism evidence="2 3">
    <name type="scientific">Pseudocitrobacter corydidari</name>
    <dbReference type="NCBI Taxonomy" id="2891570"/>
    <lineage>
        <taxon>Bacteria</taxon>
        <taxon>Pseudomonadati</taxon>
        <taxon>Pseudomonadota</taxon>
        <taxon>Gammaproteobacteria</taxon>
        <taxon>Enterobacterales</taxon>
        <taxon>Enterobacteriaceae</taxon>
        <taxon>Pseudocitrobacter</taxon>
    </lineage>
</organism>
<feature type="transmembrane region" description="Helical" evidence="1">
    <location>
        <begin position="101"/>
        <end position="117"/>
    </location>
</feature>
<keyword evidence="1" id="KW-1133">Transmembrane helix</keyword>
<name>A0ABY3S572_9ENTR</name>
<keyword evidence="1" id="KW-0812">Transmembrane</keyword>
<sequence>MMNKKGFFWLGVKLWVKLSVSLALCLFLILMIPVIGVHNAEDMKHTFSAIAIFITTFSIIYLIYMGTCKTLRFKRRGFWLACILNIVGGFTVGYFVSPMAGVAFALLFAAGAFRYSSRKIEKLAEELSHG</sequence>
<dbReference type="RefSeq" id="WP_231825253.1">
    <property type="nucleotide sequence ID" value="NZ_CP087880.1"/>
</dbReference>
<evidence type="ECO:0000256" key="1">
    <source>
        <dbReference type="SAM" id="Phobius"/>
    </source>
</evidence>
<feature type="transmembrane region" description="Helical" evidence="1">
    <location>
        <begin position="12"/>
        <end position="35"/>
    </location>
</feature>
<reference evidence="2 3" key="1">
    <citation type="journal article" date="2022" name="Int. J. Syst. Evol. Microbiol.">
        <title>Pseudocitrobacter corydidari sp. nov., isolated from the Asian emerald cockroach Corydidarum magnifica.</title>
        <authorList>
            <person name="Guzman J."/>
            <person name="Poehlein A."/>
            <person name="Glaeser S.P."/>
            <person name="Schwengers O."/>
            <person name="Blom J."/>
            <person name="Hollensteiner J."/>
            <person name="Kampfer P."/>
            <person name="Vilcinskas A."/>
        </authorList>
    </citation>
    <scope>NUCLEOTIDE SEQUENCE [LARGE SCALE GENOMIC DNA]</scope>
    <source>
        <strain evidence="2">G163CM</strain>
    </source>
</reference>
<keyword evidence="3" id="KW-1185">Reference proteome</keyword>
<accession>A0ABY3S572</accession>
<feature type="transmembrane region" description="Helical" evidence="1">
    <location>
        <begin position="77"/>
        <end position="95"/>
    </location>
</feature>
<keyword evidence="1" id="KW-0472">Membrane</keyword>
<gene>
    <name evidence="2" type="ORF">G163CM_25990</name>
</gene>
<dbReference type="Proteomes" id="UP001199659">
    <property type="component" value="Chromosome"/>
</dbReference>
<proteinExistence type="predicted"/>
<dbReference type="EMBL" id="CP087880">
    <property type="protein sequence ID" value="UGS41882.1"/>
    <property type="molecule type" value="Genomic_DNA"/>
</dbReference>
<feature type="transmembrane region" description="Helical" evidence="1">
    <location>
        <begin position="47"/>
        <end position="65"/>
    </location>
</feature>
<evidence type="ECO:0000313" key="3">
    <source>
        <dbReference type="Proteomes" id="UP001199659"/>
    </source>
</evidence>